<evidence type="ECO:0000313" key="1">
    <source>
        <dbReference type="EMBL" id="UPL02873.1"/>
    </source>
</evidence>
<proteinExistence type="predicted"/>
<evidence type="ECO:0000313" key="2">
    <source>
        <dbReference type="Proteomes" id="UP000830768"/>
    </source>
</evidence>
<gene>
    <name evidence="1" type="ORF">LCI18_013807</name>
</gene>
<sequence>MAPFKFGPENAIGAYEGNLLLYWYLYFARSCLPQVESRSALSAQINESFAEVAELRLEVQDQLLAQPLAAAVELLSDSSVWKWPSGVSLKLEFLIEKFKAADSTNHVATSHPPLIQAANNDAPVQLTMRRRDNRMH</sequence>
<keyword evidence="2" id="KW-1185">Reference proteome</keyword>
<dbReference type="Proteomes" id="UP000830768">
    <property type="component" value="Chromosome 12"/>
</dbReference>
<dbReference type="EMBL" id="CP090040">
    <property type="protein sequence ID" value="UPL02873.1"/>
    <property type="molecule type" value="Genomic_DNA"/>
</dbReference>
<organism evidence="1 2">
    <name type="scientific">Fusarium solani subsp. cucurbitae</name>
    <name type="common">Neocosmosporum cucurbitae</name>
    <dbReference type="NCBI Taxonomy" id="2747967"/>
    <lineage>
        <taxon>Eukaryota</taxon>
        <taxon>Fungi</taxon>
        <taxon>Dikarya</taxon>
        <taxon>Ascomycota</taxon>
        <taxon>Pezizomycotina</taxon>
        <taxon>Sordariomycetes</taxon>
        <taxon>Hypocreomycetidae</taxon>
        <taxon>Hypocreales</taxon>
        <taxon>Nectriaceae</taxon>
        <taxon>Fusarium</taxon>
        <taxon>Fusarium solani species complex</taxon>
    </lineage>
</organism>
<name>A0ACD3ZNV3_FUSSC</name>
<accession>A0ACD3ZNV3</accession>
<reference evidence="1" key="1">
    <citation type="submission" date="2021-11" db="EMBL/GenBank/DDBJ databases">
        <title>Fusarium solani-melongenae Genome sequencing and assembly.</title>
        <authorList>
            <person name="Xie S."/>
            <person name="Huang L."/>
            <person name="Zhang X."/>
        </authorList>
    </citation>
    <scope>NUCLEOTIDE SEQUENCE</scope>
    <source>
        <strain evidence="1">CRI 24-3</strain>
    </source>
</reference>
<protein>
    <submittedName>
        <fullName evidence="1">Uncharacterized protein</fullName>
    </submittedName>
</protein>